<keyword evidence="1" id="KW-1133">Transmembrane helix</keyword>
<evidence type="ECO:0000313" key="2">
    <source>
        <dbReference type="EMBL" id="TYS88921.1"/>
    </source>
</evidence>
<organism evidence="2 3">
    <name type="scientific">Rossellomorea aquimaris</name>
    <dbReference type="NCBI Taxonomy" id="189382"/>
    <lineage>
        <taxon>Bacteria</taxon>
        <taxon>Bacillati</taxon>
        <taxon>Bacillota</taxon>
        <taxon>Bacilli</taxon>
        <taxon>Bacillales</taxon>
        <taxon>Bacillaceae</taxon>
        <taxon>Rossellomorea</taxon>
    </lineage>
</organism>
<feature type="transmembrane region" description="Helical" evidence="1">
    <location>
        <begin position="31"/>
        <end position="50"/>
    </location>
</feature>
<proteinExistence type="predicted"/>
<keyword evidence="1" id="KW-0812">Transmembrane</keyword>
<evidence type="ECO:0000256" key="1">
    <source>
        <dbReference type="SAM" id="Phobius"/>
    </source>
</evidence>
<protein>
    <submittedName>
        <fullName evidence="2">Permease</fullName>
    </submittedName>
</protein>
<evidence type="ECO:0000313" key="3">
    <source>
        <dbReference type="Proteomes" id="UP000324269"/>
    </source>
</evidence>
<dbReference type="Proteomes" id="UP000324269">
    <property type="component" value="Unassembled WGS sequence"/>
</dbReference>
<name>A0A5D4UPU7_9BACI</name>
<sequence>MSLTVLSFCMHYLYPQFKQKDERMKVIREKGIFYSYFAIFVFHVIFMTLLQFDVIHLTAMNLLNVLTSLTIMAVFISMVIVARIY</sequence>
<dbReference type="OrthoDB" id="2721173at2"/>
<gene>
    <name evidence="2" type="ORF">FZC85_04715</name>
</gene>
<keyword evidence="1" id="KW-0472">Membrane</keyword>
<feature type="transmembrane region" description="Helical" evidence="1">
    <location>
        <begin position="62"/>
        <end position="84"/>
    </location>
</feature>
<dbReference type="EMBL" id="VTEZ01000001">
    <property type="protein sequence ID" value="TYS88921.1"/>
    <property type="molecule type" value="Genomic_DNA"/>
</dbReference>
<reference evidence="2 3" key="1">
    <citation type="submission" date="2019-08" db="EMBL/GenBank/DDBJ databases">
        <title>Bacillus genomes from the desert of Cuatro Cienegas, Coahuila.</title>
        <authorList>
            <person name="Olmedo-Alvarez G."/>
        </authorList>
    </citation>
    <scope>NUCLEOTIDE SEQUENCE [LARGE SCALE GENOMIC DNA]</scope>
    <source>
        <strain evidence="2 3">CH87b_3T</strain>
    </source>
</reference>
<accession>A0A5D4UPU7</accession>
<dbReference type="AlphaFoldDB" id="A0A5D4UPU7"/>
<comment type="caution">
    <text evidence="2">The sequence shown here is derived from an EMBL/GenBank/DDBJ whole genome shotgun (WGS) entry which is preliminary data.</text>
</comment>